<dbReference type="InterPro" id="IPR014039">
    <property type="entry name" value="Transl_elong_EFTs/EF1B_dimer"/>
</dbReference>
<feature type="domain" description="Translation elongation factor EFTs/EF1B dimerisation" evidence="6">
    <location>
        <begin position="56"/>
        <end position="198"/>
    </location>
</feature>
<evidence type="ECO:0000256" key="4">
    <source>
        <dbReference type="ARBA" id="ARBA00022917"/>
    </source>
</evidence>
<proteinExistence type="inferred from homology"/>
<dbReference type="Gene3D" id="3.30.479.20">
    <property type="entry name" value="Elongation factor Ts, dimerisation domain"/>
    <property type="match status" value="1"/>
</dbReference>
<dbReference type="Gene3D" id="1.10.8.10">
    <property type="entry name" value="DNA helicase RuvA subunit, C-terminal domain"/>
    <property type="match status" value="1"/>
</dbReference>
<dbReference type="SUPFAM" id="SSF46934">
    <property type="entry name" value="UBA-like"/>
    <property type="match status" value="1"/>
</dbReference>
<dbReference type="PROSITE" id="PS01126">
    <property type="entry name" value="EF_TS_1"/>
    <property type="match status" value="1"/>
</dbReference>
<evidence type="ECO:0000313" key="7">
    <source>
        <dbReference type="EMBL" id="AKI96830.1"/>
    </source>
</evidence>
<dbReference type="FunFam" id="1.10.8.10:FF:000001">
    <property type="entry name" value="Elongation factor Ts"/>
    <property type="match status" value="1"/>
</dbReference>
<dbReference type="RefSeq" id="WP_047753965.1">
    <property type="nucleotide sequence ID" value="NZ_CAJUHA010000004.1"/>
</dbReference>
<comment type="function">
    <text evidence="5">Associates with the EF-Tu.GDP complex and induces the exchange of GDP to GTP. It remains bound to the aminoacyl-tRNA.EF-Tu.GTP complex up to the GTP hydrolysis stage on the ribosome.</text>
</comment>
<evidence type="ECO:0000256" key="1">
    <source>
        <dbReference type="ARBA" id="ARBA00005532"/>
    </source>
</evidence>
<comment type="similarity">
    <text evidence="1 5">Belongs to the EF-Ts family.</text>
</comment>
<dbReference type="FunFam" id="1.10.286.20:FF:000001">
    <property type="entry name" value="Elongation factor Ts"/>
    <property type="match status" value="1"/>
</dbReference>
<dbReference type="PANTHER" id="PTHR11741:SF0">
    <property type="entry name" value="ELONGATION FACTOR TS, MITOCHONDRIAL"/>
    <property type="match status" value="1"/>
</dbReference>
<dbReference type="InterPro" id="IPR001816">
    <property type="entry name" value="Transl_elong_EFTs/EF1B"/>
</dbReference>
<dbReference type="NCBIfam" id="TIGR00116">
    <property type="entry name" value="tsf"/>
    <property type="match status" value="1"/>
</dbReference>
<organism evidence="7 8">
    <name type="scientific">Kosmotoga pacifica</name>
    <dbReference type="NCBI Taxonomy" id="1330330"/>
    <lineage>
        <taxon>Bacteria</taxon>
        <taxon>Thermotogati</taxon>
        <taxon>Thermotogota</taxon>
        <taxon>Thermotogae</taxon>
        <taxon>Kosmotogales</taxon>
        <taxon>Kosmotogaceae</taxon>
        <taxon>Kosmotoga</taxon>
    </lineage>
</organism>
<dbReference type="OrthoDB" id="9808348at2"/>
<protein>
    <recommendedName>
        <fullName evidence="2 5">Elongation factor Ts</fullName>
        <shortName evidence="5">EF-Ts</shortName>
    </recommendedName>
</protein>
<reference evidence="7 8" key="1">
    <citation type="submission" date="2015-04" db="EMBL/GenBank/DDBJ databases">
        <title>Complete Genome Sequence of Kosmotoga pacifica SLHLJ1.</title>
        <authorList>
            <person name="Jiang L.J."/>
            <person name="Shao Z.Z."/>
            <person name="Jebbar M."/>
        </authorList>
    </citation>
    <scope>NUCLEOTIDE SEQUENCE [LARGE SCALE GENOMIC DNA]</scope>
    <source>
        <strain evidence="7 8">SLHLJ1</strain>
    </source>
</reference>
<evidence type="ECO:0000256" key="5">
    <source>
        <dbReference type="HAMAP-Rule" id="MF_00050"/>
    </source>
</evidence>
<dbReference type="HAMAP" id="MF_00050">
    <property type="entry name" value="EF_Ts"/>
    <property type="match status" value="1"/>
</dbReference>
<dbReference type="EMBL" id="CP011232">
    <property type="protein sequence ID" value="AKI96830.1"/>
    <property type="molecule type" value="Genomic_DNA"/>
</dbReference>
<evidence type="ECO:0000256" key="3">
    <source>
        <dbReference type="ARBA" id="ARBA00022768"/>
    </source>
</evidence>
<keyword evidence="3 5" id="KW-0251">Elongation factor</keyword>
<name>A0A0G2Z5D3_9BACT</name>
<evidence type="ECO:0000259" key="6">
    <source>
        <dbReference type="Pfam" id="PF00889"/>
    </source>
</evidence>
<dbReference type="KEGG" id="kpf:IX53_02215"/>
<dbReference type="InterPro" id="IPR009060">
    <property type="entry name" value="UBA-like_sf"/>
</dbReference>
<evidence type="ECO:0000313" key="8">
    <source>
        <dbReference type="Proteomes" id="UP000035159"/>
    </source>
</evidence>
<accession>A0A0G2Z5D3</accession>
<dbReference type="CDD" id="cd14275">
    <property type="entry name" value="UBA_EF-Ts"/>
    <property type="match status" value="1"/>
</dbReference>
<dbReference type="Proteomes" id="UP000035159">
    <property type="component" value="Chromosome"/>
</dbReference>
<dbReference type="GO" id="GO:0005737">
    <property type="term" value="C:cytoplasm"/>
    <property type="evidence" value="ECO:0007669"/>
    <property type="project" value="UniProtKB-SubCell"/>
</dbReference>
<dbReference type="STRING" id="1330330.IX53_02215"/>
<dbReference type="SUPFAM" id="SSF54713">
    <property type="entry name" value="Elongation factor Ts (EF-Ts), dimerisation domain"/>
    <property type="match status" value="1"/>
</dbReference>
<dbReference type="AlphaFoldDB" id="A0A0G2Z5D3"/>
<dbReference type="Pfam" id="PF00889">
    <property type="entry name" value="EF_TS"/>
    <property type="match status" value="1"/>
</dbReference>
<keyword evidence="8" id="KW-1185">Reference proteome</keyword>
<dbReference type="PANTHER" id="PTHR11741">
    <property type="entry name" value="ELONGATION FACTOR TS"/>
    <property type="match status" value="1"/>
</dbReference>
<keyword evidence="4 5" id="KW-0648">Protein biosynthesis</keyword>
<dbReference type="InterPro" id="IPR036402">
    <property type="entry name" value="EF-Ts_dimer_sf"/>
</dbReference>
<sequence>MAEKITASMVKELRDMTGAGMLDCKKALMETGGDFEKAKEYLRKKGALKADKVAGRATGEGIIYSYIHHNDRLGVLLELNCNTDFVARTSEFKELAHKIALQIASMAPRWVARENVPEEVIAKEKEIYTEQMKNSGKPENVIEKIIEGKIENFYKENCLLEQEYVFEKGKTIKDLIIDLIAKTGENIQVSRFVRWELGGGSN</sequence>
<evidence type="ECO:0000256" key="2">
    <source>
        <dbReference type="ARBA" id="ARBA00016956"/>
    </source>
</evidence>
<feature type="region of interest" description="Involved in Mg(2+) ion dislocation from EF-Tu" evidence="5">
    <location>
        <begin position="83"/>
        <end position="86"/>
    </location>
</feature>
<gene>
    <name evidence="5 7" type="primary">tsf</name>
    <name evidence="7" type="ORF">IX53_02215</name>
</gene>
<dbReference type="PATRIC" id="fig|1330330.3.peg.452"/>
<dbReference type="InterPro" id="IPR018101">
    <property type="entry name" value="Transl_elong_Ts_CS"/>
</dbReference>
<dbReference type="Gene3D" id="1.10.286.20">
    <property type="match status" value="1"/>
</dbReference>
<comment type="subcellular location">
    <subcellularLocation>
        <location evidence="5">Cytoplasm</location>
    </subcellularLocation>
</comment>
<dbReference type="GO" id="GO:0003746">
    <property type="term" value="F:translation elongation factor activity"/>
    <property type="evidence" value="ECO:0007669"/>
    <property type="project" value="UniProtKB-UniRule"/>
</dbReference>
<keyword evidence="5" id="KW-0963">Cytoplasm</keyword>